<evidence type="ECO:0000256" key="3">
    <source>
        <dbReference type="ARBA" id="ARBA00022884"/>
    </source>
</evidence>
<dbReference type="InterPro" id="IPR020594">
    <property type="entry name" value="Ribosomal_bL9_bac/chp"/>
</dbReference>
<dbReference type="OrthoDB" id="9788336at2"/>
<dbReference type="SUPFAM" id="SSF55658">
    <property type="entry name" value="L9 N-domain-like"/>
    <property type="match status" value="1"/>
</dbReference>
<comment type="similarity">
    <text evidence="1 7">Belongs to the bacterial ribosomal protein bL9 family.</text>
</comment>
<dbReference type="Gene3D" id="3.40.5.10">
    <property type="entry name" value="Ribosomal protein L9, N-terminal domain"/>
    <property type="match status" value="1"/>
</dbReference>
<dbReference type="InterPro" id="IPR020070">
    <property type="entry name" value="Ribosomal_bL9_N"/>
</dbReference>
<dbReference type="InterPro" id="IPR036935">
    <property type="entry name" value="Ribosomal_bL9_N_sf"/>
</dbReference>
<proteinExistence type="inferred from homology"/>
<evidence type="ECO:0000256" key="4">
    <source>
        <dbReference type="ARBA" id="ARBA00022980"/>
    </source>
</evidence>
<keyword evidence="11" id="KW-1185">Reference proteome</keyword>
<keyword evidence="4 7" id="KW-0689">Ribosomal protein</keyword>
<dbReference type="GO" id="GO:0005840">
    <property type="term" value="C:ribosome"/>
    <property type="evidence" value="ECO:0007669"/>
    <property type="project" value="UniProtKB-KW"/>
</dbReference>
<dbReference type="GO" id="GO:1990904">
    <property type="term" value="C:ribonucleoprotein complex"/>
    <property type="evidence" value="ECO:0007669"/>
    <property type="project" value="UniProtKB-KW"/>
</dbReference>
<dbReference type="PANTHER" id="PTHR21368">
    <property type="entry name" value="50S RIBOSOMAL PROTEIN L9"/>
    <property type="match status" value="1"/>
</dbReference>
<name>A0A2M9XBE2_9LEPT</name>
<dbReference type="Pfam" id="PF01281">
    <property type="entry name" value="Ribosomal_L9_N"/>
    <property type="match status" value="1"/>
</dbReference>
<dbReference type="Proteomes" id="UP000232196">
    <property type="component" value="Unassembled WGS sequence"/>
</dbReference>
<evidence type="ECO:0000256" key="2">
    <source>
        <dbReference type="ARBA" id="ARBA00022730"/>
    </source>
</evidence>
<dbReference type="SUPFAM" id="SSF55653">
    <property type="entry name" value="Ribosomal protein L9 C-domain"/>
    <property type="match status" value="1"/>
</dbReference>
<dbReference type="InterPro" id="IPR020069">
    <property type="entry name" value="Ribosomal_bL9_C"/>
</dbReference>
<dbReference type="HAMAP" id="MF_00503">
    <property type="entry name" value="Ribosomal_bL9"/>
    <property type="match status" value="1"/>
</dbReference>
<protein>
    <recommendedName>
        <fullName evidence="6 7">Large ribosomal subunit protein bL9</fullName>
    </recommendedName>
</protein>
<dbReference type="NCBIfam" id="TIGR00158">
    <property type="entry name" value="L9"/>
    <property type="match status" value="1"/>
</dbReference>
<keyword evidence="8" id="KW-0175">Coiled coil</keyword>
<dbReference type="GO" id="GO:0003735">
    <property type="term" value="F:structural constituent of ribosome"/>
    <property type="evidence" value="ECO:0007669"/>
    <property type="project" value="InterPro"/>
</dbReference>
<evidence type="ECO:0000256" key="1">
    <source>
        <dbReference type="ARBA" id="ARBA00010605"/>
    </source>
</evidence>
<dbReference type="GO" id="GO:0006412">
    <property type="term" value="P:translation"/>
    <property type="evidence" value="ECO:0007669"/>
    <property type="project" value="UniProtKB-UniRule"/>
</dbReference>
<keyword evidence="2 7" id="KW-0699">rRNA-binding</keyword>
<evidence type="ECO:0000313" key="10">
    <source>
        <dbReference type="EMBL" id="PJZ24974.1"/>
    </source>
</evidence>
<evidence type="ECO:0000259" key="9">
    <source>
        <dbReference type="PROSITE" id="PS00651"/>
    </source>
</evidence>
<dbReference type="EMBL" id="NPDN01000006">
    <property type="protein sequence ID" value="PJZ24974.1"/>
    <property type="molecule type" value="Genomic_DNA"/>
</dbReference>
<dbReference type="PROSITE" id="PS00651">
    <property type="entry name" value="RIBOSOMAL_L9"/>
    <property type="match status" value="1"/>
</dbReference>
<dbReference type="FunFam" id="3.40.5.10:FF:000008">
    <property type="entry name" value="50S ribosomal protein L9"/>
    <property type="match status" value="1"/>
</dbReference>
<gene>
    <name evidence="7" type="primary">rplI</name>
    <name evidence="10" type="ORF">CH357_12190</name>
</gene>
<dbReference type="AlphaFoldDB" id="A0A2M9XBE2"/>
<dbReference type="InterPro" id="IPR036791">
    <property type="entry name" value="Ribosomal_bL9_C_sf"/>
</dbReference>
<dbReference type="InterPro" id="IPR009027">
    <property type="entry name" value="Ribosomal_bL9/RNase_H1_N"/>
</dbReference>
<dbReference type="RefSeq" id="WP_100707054.1">
    <property type="nucleotide sequence ID" value="NZ_NPDL01000005.1"/>
</dbReference>
<dbReference type="InterPro" id="IPR000244">
    <property type="entry name" value="Ribosomal_bL9"/>
</dbReference>
<evidence type="ECO:0000256" key="5">
    <source>
        <dbReference type="ARBA" id="ARBA00023274"/>
    </source>
</evidence>
<organism evidence="10 11">
    <name type="scientific">Leptospira hartskeerlii</name>
    <dbReference type="NCBI Taxonomy" id="2023177"/>
    <lineage>
        <taxon>Bacteria</taxon>
        <taxon>Pseudomonadati</taxon>
        <taxon>Spirochaetota</taxon>
        <taxon>Spirochaetia</taxon>
        <taxon>Leptospirales</taxon>
        <taxon>Leptospiraceae</taxon>
        <taxon>Leptospira</taxon>
    </lineage>
</organism>
<feature type="domain" description="Ribosomal protein L9" evidence="9">
    <location>
        <begin position="13"/>
        <end position="40"/>
    </location>
</feature>
<reference evidence="10 11" key="1">
    <citation type="submission" date="2017-07" db="EMBL/GenBank/DDBJ databases">
        <title>Leptospira spp. isolated from tropical soils.</title>
        <authorList>
            <person name="Thibeaux R."/>
            <person name="Iraola G."/>
            <person name="Ferres I."/>
            <person name="Bierque E."/>
            <person name="Girault D."/>
            <person name="Soupe-Gilbert M.-E."/>
            <person name="Picardeau M."/>
            <person name="Goarant C."/>
        </authorList>
    </citation>
    <scope>NUCLEOTIDE SEQUENCE [LARGE SCALE GENOMIC DNA]</scope>
    <source>
        <strain evidence="10 11">MCA1-C-A1</strain>
    </source>
</reference>
<comment type="function">
    <text evidence="7">Binds to the 23S rRNA.</text>
</comment>
<dbReference type="GO" id="GO:0019843">
    <property type="term" value="F:rRNA binding"/>
    <property type="evidence" value="ECO:0007669"/>
    <property type="project" value="UniProtKB-UniRule"/>
</dbReference>
<evidence type="ECO:0000256" key="8">
    <source>
        <dbReference type="SAM" id="Coils"/>
    </source>
</evidence>
<dbReference type="Gene3D" id="3.10.430.100">
    <property type="entry name" value="Ribosomal protein L9, C-terminal domain"/>
    <property type="match status" value="1"/>
</dbReference>
<evidence type="ECO:0000313" key="11">
    <source>
        <dbReference type="Proteomes" id="UP000232196"/>
    </source>
</evidence>
<evidence type="ECO:0000256" key="7">
    <source>
        <dbReference type="HAMAP-Rule" id="MF_00503"/>
    </source>
</evidence>
<comment type="caution">
    <text evidence="10">The sequence shown here is derived from an EMBL/GenBank/DDBJ whole genome shotgun (WGS) entry which is preliminary data.</text>
</comment>
<accession>A0A2M9XBE2</accession>
<feature type="coiled-coil region" evidence="8">
    <location>
        <begin position="39"/>
        <end position="66"/>
    </location>
</feature>
<keyword evidence="5 7" id="KW-0687">Ribonucleoprotein</keyword>
<sequence>MRVILQKDVSNLGDAGDVKEVADGFARNFLFPQRLAVRASEGKTKMALHQRKLADLKKEKRKKDMESISSGLNGKEFEISVKTGGGDKLFGAVTPADVAALLKTAGFEVDKRKIEFAEPIRNLGSYKLKVRLAEGILPTITVHVKKEEVVSTEA</sequence>
<keyword evidence="3 7" id="KW-0694">RNA-binding</keyword>
<evidence type="ECO:0000256" key="6">
    <source>
        <dbReference type="ARBA" id="ARBA00035292"/>
    </source>
</evidence>
<dbReference type="Pfam" id="PF03948">
    <property type="entry name" value="Ribosomal_L9_C"/>
    <property type="match status" value="1"/>
</dbReference>